<gene>
    <name evidence="9" type="ORF">O6R05_07590</name>
</gene>
<evidence type="ECO:0000256" key="3">
    <source>
        <dbReference type="ARBA" id="ARBA00022475"/>
    </source>
</evidence>
<comment type="similarity">
    <text evidence="2">Belongs to the EamA transporter family.</text>
</comment>
<dbReference type="InterPro" id="IPR051258">
    <property type="entry name" value="Diverse_Substrate_Transporter"/>
</dbReference>
<organism evidence="9 10">
    <name type="scientific">Peptoniphilus equinus</name>
    <dbReference type="NCBI Taxonomy" id="3016343"/>
    <lineage>
        <taxon>Bacteria</taxon>
        <taxon>Bacillati</taxon>
        <taxon>Bacillota</taxon>
        <taxon>Tissierellia</taxon>
        <taxon>Tissierellales</taxon>
        <taxon>Peptoniphilaceae</taxon>
        <taxon>Peptoniphilus</taxon>
    </lineage>
</organism>
<evidence type="ECO:0000313" key="10">
    <source>
        <dbReference type="Proteomes" id="UP001210339"/>
    </source>
</evidence>
<feature type="transmembrane region" description="Helical" evidence="7">
    <location>
        <begin position="189"/>
        <end position="206"/>
    </location>
</feature>
<feature type="transmembrane region" description="Helical" evidence="7">
    <location>
        <begin position="156"/>
        <end position="177"/>
    </location>
</feature>
<evidence type="ECO:0000256" key="1">
    <source>
        <dbReference type="ARBA" id="ARBA00004651"/>
    </source>
</evidence>
<keyword evidence="5 7" id="KW-1133">Transmembrane helix</keyword>
<evidence type="ECO:0000313" key="9">
    <source>
        <dbReference type="EMBL" id="WBW49855.1"/>
    </source>
</evidence>
<feature type="transmembrane region" description="Helical" evidence="7">
    <location>
        <begin position="76"/>
        <end position="95"/>
    </location>
</feature>
<keyword evidence="4 7" id="KW-0812">Transmembrane</keyword>
<accession>A0ABY7QUZ4</accession>
<evidence type="ECO:0000256" key="7">
    <source>
        <dbReference type="SAM" id="Phobius"/>
    </source>
</evidence>
<feature type="domain" description="EamA" evidence="8">
    <location>
        <begin position="7"/>
        <end position="143"/>
    </location>
</feature>
<feature type="domain" description="EamA" evidence="8">
    <location>
        <begin position="153"/>
        <end position="286"/>
    </location>
</feature>
<reference evidence="9 10" key="1">
    <citation type="submission" date="2023-01" db="EMBL/GenBank/DDBJ databases">
        <authorList>
            <person name="Lee S.H."/>
            <person name="Jung H.S."/>
            <person name="Yun J.U."/>
        </authorList>
    </citation>
    <scope>NUCLEOTIDE SEQUENCE [LARGE SCALE GENOMIC DNA]</scope>
    <source>
        <strain evidence="9 10">CBA3646</strain>
    </source>
</reference>
<proteinExistence type="inferred from homology"/>
<evidence type="ECO:0000256" key="5">
    <source>
        <dbReference type="ARBA" id="ARBA00022989"/>
    </source>
</evidence>
<feature type="transmembrane region" description="Helical" evidence="7">
    <location>
        <begin position="101"/>
        <end position="120"/>
    </location>
</feature>
<evidence type="ECO:0000256" key="6">
    <source>
        <dbReference type="ARBA" id="ARBA00023136"/>
    </source>
</evidence>
<dbReference type="Proteomes" id="UP001210339">
    <property type="component" value="Chromosome"/>
</dbReference>
<dbReference type="RefSeq" id="WP_271191386.1">
    <property type="nucleotide sequence ID" value="NZ_CP115667.1"/>
</dbReference>
<protein>
    <submittedName>
        <fullName evidence="9">DMT family transporter</fullName>
    </submittedName>
</protein>
<dbReference type="Pfam" id="PF00892">
    <property type="entry name" value="EamA"/>
    <property type="match status" value="2"/>
</dbReference>
<evidence type="ECO:0000256" key="4">
    <source>
        <dbReference type="ARBA" id="ARBA00022692"/>
    </source>
</evidence>
<feature type="transmembrane region" description="Helical" evidence="7">
    <location>
        <begin position="244"/>
        <end position="264"/>
    </location>
</feature>
<keyword evidence="6 7" id="KW-0472">Membrane</keyword>
<feature type="transmembrane region" description="Helical" evidence="7">
    <location>
        <begin position="129"/>
        <end position="150"/>
    </location>
</feature>
<feature type="transmembrane region" description="Helical" evidence="7">
    <location>
        <begin position="270"/>
        <end position="290"/>
    </location>
</feature>
<dbReference type="SUPFAM" id="SSF103481">
    <property type="entry name" value="Multidrug resistance efflux transporter EmrE"/>
    <property type="match status" value="1"/>
</dbReference>
<comment type="subcellular location">
    <subcellularLocation>
        <location evidence="1">Cell membrane</location>
        <topology evidence="1">Multi-pass membrane protein</topology>
    </subcellularLocation>
</comment>
<dbReference type="PANTHER" id="PTHR42920:SF5">
    <property type="entry name" value="EAMA DOMAIN-CONTAINING PROTEIN"/>
    <property type="match status" value="1"/>
</dbReference>
<feature type="transmembrane region" description="Helical" evidence="7">
    <location>
        <begin position="32"/>
        <end position="55"/>
    </location>
</feature>
<feature type="transmembrane region" description="Helical" evidence="7">
    <location>
        <begin position="7"/>
        <end position="26"/>
    </location>
</feature>
<name>A0ABY7QUZ4_9FIRM</name>
<evidence type="ECO:0000259" key="8">
    <source>
        <dbReference type="Pfam" id="PF00892"/>
    </source>
</evidence>
<dbReference type="InterPro" id="IPR000620">
    <property type="entry name" value="EamA_dom"/>
</dbReference>
<dbReference type="PANTHER" id="PTHR42920">
    <property type="entry name" value="OS03G0707200 PROTEIN-RELATED"/>
    <property type="match status" value="1"/>
</dbReference>
<feature type="transmembrane region" description="Helical" evidence="7">
    <location>
        <begin position="218"/>
        <end position="237"/>
    </location>
</feature>
<evidence type="ECO:0000256" key="2">
    <source>
        <dbReference type="ARBA" id="ARBA00007362"/>
    </source>
</evidence>
<dbReference type="InterPro" id="IPR037185">
    <property type="entry name" value="EmrE-like"/>
</dbReference>
<keyword evidence="3" id="KW-1003">Cell membrane</keyword>
<keyword evidence="10" id="KW-1185">Reference proteome</keyword>
<sequence length="294" mass="31728">MKTNYKSVVYILLAAVIWGFAFVAQAEGIEHIGSFTFTAIRGFIGGGLILLLYKTPLKHVLTTGKVYADHAMQRRAGLWCGLLLFVSINLQQLGIAETTTAKAGFITTLYIVIIPIILFFRGERISPRIFFCIGLALVGFYFLCITDGFTLSRGDILIFLSAILFSVHILVLSHFTPLVDPVKLNGDQFIVGAALSAVVAFFFEPFDISGLSGALPSLLYVGVLSSAVAYTLQIVGIRDLNPTVAALLSSLESIFAAIGGFLILHQVLSVREIIGCAIVFTATLFTQLGGSYDS</sequence>
<dbReference type="EMBL" id="CP115667">
    <property type="protein sequence ID" value="WBW49855.1"/>
    <property type="molecule type" value="Genomic_DNA"/>
</dbReference>